<name>A0A0C7N4X0_9SACH</name>
<feature type="compositionally biased region" description="Polar residues" evidence="1">
    <location>
        <begin position="135"/>
        <end position="178"/>
    </location>
</feature>
<feature type="compositionally biased region" description="Low complexity" evidence="1">
    <location>
        <begin position="238"/>
        <end position="257"/>
    </location>
</feature>
<dbReference type="GO" id="GO:0006357">
    <property type="term" value="P:regulation of transcription by RNA polymerase II"/>
    <property type="evidence" value="ECO:0007669"/>
    <property type="project" value="InterPro"/>
</dbReference>
<feature type="region of interest" description="Disordered" evidence="1">
    <location>
        <begin position="301"/>
        <end position="343"/>
    </location>
</feature>
<proteinExistence type="predicted"/>
<feature type="region of interest" description="Disordered" evidence="1">
    <location>
        <begin position="135"/>
        <end position="287"/>
    </location>
</feature>
<feature type="compositionally biased region" description="Low complexity" evidence="1">
    <location>
        <begin position="203"/>
        <end position="218"/>
    </location>
</feature>
<gene>
    <name evidence="2" type="ORF">LALA0_S01e12288g</name>
</gene>
<dbReference type="OrthoDB" id="4070475at2759"/>
<protein>
    <submittedName>
        <fullName evidence="2">LALA0S01e12288g1_1</fullName>
    </submittedName>
</protein>
<sequence>MEAMADGVTNTQTPDSKSHSVDKVFERLGSDDSYKDSVKQELQHVQDSILPMRLKFNELLSTLAAIDRKGESSSAETFNQIRTKLLEFISGVQQFSSDYGKLQPLFERLQEVSKSEDTIVNFVPLERLSRLNDASTTASGGKISNGNSPSANFVSTGKQAPSNAQTPLSNVPTPSSVDNAPAKKPRKPRAKKTAGPSPSSIAPQQQQQQKQQPQQHQQPQPPQQHFTPATNPSQILQSMSPMNMMSSPMNTISPMNNAAPISQIPFSAPSKPPMQQQQRHVQQTPQQQFNLDSITPANILHMSMSDHGNTPHAQQTNSQQQQQQQQPQPQQQQQHLQSSNQDFSALDINNIDLSSLNMDFLQ</sequence>
<dbReference type="STRING" id="1245769.A0A0C7N4X0"/>
<dbReference type="AlphaFoldDB" id="A0A0C7N4X0"/>
<evidence type="ECO:0000313" key="2">
    <source>
        <dbReference type="EMBL" id="CEP60498.1"/>
    </source>
</evidence>
<accession>A0A0C7N4X0</accession>
<dbReference type="HOGENOM" id="CLU_049224_0_0_1"/>
<reference evidence="2 3" key="1">
    <citation type="submission" date="2014-12" db="EMBL/GenBank/DDBJ databases">
        <authorList>
            <person name="Neuveglise Cecile"/>
        </authorList>
    </citation>
    <scope>NUCLEOTIDE SEQUENCE [LARGE SCALE GENOMIC DNA]</scope>
    <source>
        <strain evidence="2 3">CBS 12615</strain>
    </source>
</reference>
<dbReference type="GO" id="GO:0003712">
    <property type="term" value="F:transcription coregulator activity"/>
    <property type="evidence" value="ECO:0007669"/>
    <property type="project" value="InterPro"/>
</dbReference>
<dbReference type="Pfam" id="PF11593">
    <property type="entry name" value="Med3"/>
    <property type="match status" value="1"/>
</dbReference>
<evidence type="ECO:0000313" key="3">
    <source>
        <dbReference type="Proteomes" id="UP000054304"/>
    </source>
</evidence>
<dbReference type="Proteomes" id="UP000054304">
    <property type="component" value="Unassembled WGS sequence"/>
</dbReference>
<dbReference type="EMBL" id="LN736360">
    <property type="protein sequence ID" value="CEP60498.1"/>
    <property type="molecule type" value="Genomic_DNA"/>
</dbReference>
<evidence type="ECO:0000256" key="1">
    <source>
        <dbReference type="SAM" id="MobiDB-lite"/>
    </source>
</evidence>
<organism evidence="2 3">
    <name type="scientific">Lachancea lanzarotensis</name>
    <dbReference type="NCBI Taxonomy" id="1245769"/>
    <lineage>
        <taxon>Eukaryota</taxon>
        <taxon>Fungi</taxon>
        <taxon>Dikarya</taxon>
        <taxon>Ascomycota</taxon>
        <taxon>Saccharomycotina</taxon>
        <taxon>Saccharomycetes</taxon>
        <taxon>Saccharomycetales</taxon>
        <taxon>Saccharomycetaceae</taxon>
        <taxon>Lachancea</taxon>
    </lineage>
</organism>
<keyword evidence="3" id="KW-1185">Reference proteome</keyword>
<feature type="compositionally biased region" description="Basic residues" evidence="1">
    <location>
        <begin position="183"/>
        <end position="192"/>
    </location>
</feature>
<feature type="region of interest" description="Disordered" evidence="1">
    <location>
        <begin position="1"/>
        <end position="23"/>
    </location>
</feature>
<dbReference type="RefSeq" id="XP_022626740.1">
    <property type="nucleotide sequence ID" value="XM_022774666.1"/>
</dbReference>
<dbReference type="GO" id="GO:0016592">
    <property type="term" value="C:mediator complex"/>
    <property type="evidence" value="ECO:0007669"/>
    <property type="project" value="InterPro"/>
</dbReference>
<feature type="compositionally biased region" description="Polar residues" evidence="1">
    <location>
        <begin position="225"/>
        <end position="237"/>
    </location>
</feature>
<feature type="compositionally biased region" description="Low complexity" evidence="1">
    <location>
        <begin position="275"/>
        <end position="287"/>
    </location>
</feature>
<dbReference type="GeneID" id="34683892"/>
<dbReference type="InterPro" id="IPR020998">
    <property type="entry name" value="Med3"/>
</dbReference>
<feature type="compositionally biased region" description="Low complexity" evidence="1">
    <location>
        <begin position="314"/>
        <end position="341"/>
    </location>
</feature>